<dbReference type="RefSeq" id="XP_007880745.1">
    <property type="nucleotide sequence ID" value="XM_007882554.1"/>
</dbReference>
<dbReference type="PANTHER" id="PTHR10758:SF1">
    <property type="entry name" value="COP9 SIGNALOSOME COMPLEX SUBUNIT 3"/>
    <property type="match status" value="1"/>
</dbReference>
<accession>A0A061H3S3</accession>
<dbReference type="InterPro" id="IPR055089">
    <property type="entry name" value="COP9_N"/>
</dbReference>
<sequence>MSQDTSSSSSTLMLSSVEDVLALTLQCGDRLGLVQSSLIPALHRFTHDARIDSDALLARPVEGDRDPLGALSPAVNTVGYLYILTARLKLYTSQEQTNVHLAVASQFVESFNLAQARCVGGKVAQLARQVAELGDRIGDAKAVLPILEVLFARFTQDRPNSLTALHPVLAYQYLKSSLYQEAYERLLRREHIDVDVYALPNHTDVLEYFYYSGMILTKLKLHEQAIDSFETCISSPSAAVSAIQMDAYKKLVLVQLLAHGQTSPPPRYTAQVVVRSFKQLGAAYTAFATAYEARDADCLSRLEALVNQRAETFTQDCNFGLVFQCLELHRQRRIQRLGEVYSSLTLMDVAELLNIQGEDRERVVQAEVEALVSKGWITATIHPSASMPAPSATPSSLPSHDSPVIVFEQQQSESYETIETVQKLTAAIKRSQAIQRVVEQRERHVARSVEFLKKQAQGSRGNRYLDLGTDEFEDDAFAA</sequence>
<reference evidence="3 4" key="1">
    <citation type="journal article" date="2013" name="Plant Cell">
        <title>The transition from a phytopathogenic smut ancestor to an anamorphic biocontrol agent deciphered by comparative whole-genome analysis.</title>
        <authorList>
            <person name="Lefebvre F."/>
            <person name="Joly D.L."/>
            <person name="Labbe C."/>
            <person name="Teichmann B."/>
            <person name="Linning R."/>
            <person name="Belzile F."/>
            <person name="Bakkeren G."/>
            <person name="Belanger R.R."/>
        </authorList>
    </citation>
    <scope>NUCLEOTIDE SEQUENCE [LARGE SCALE GENOMIC DNA]</scope>
    <source>
        <strain evidence="3 4">PF-1</strain>
    </source>
</reference>
<dbReference type="KEGG" id="pfp:PFL1_05025"/>
<dbReference type="GO" id="GO:0008180">
    <property type="term" value="C:COP9 signalosome"/>
    <property type="evidence" value="ECO:0007669"/>
    <property type="project" value="TreeGrafter"/>
</dbReference>
<name>A0A061H3S3_9BASI</name>
<keyword evidence="1" id="KW-0963">Cytoplasm</keyword>
<evidence type="ECO:0000313" key="3">
    <source>
        <dbReference type="EMBL" id="EPQ27487.1"/>
    </source>
</evidence>
<dbReference type="HOGENOM" id="CLU_028825_2_0_1"/>
<evidence type="ECO:0000313" key="4">
    <source>
        <dbReference type="Proteomes" id="UP000053664"/>
    </source>
</evidence>
<dbReference type="InterPro" id="IPR050756">
    <property type="entry name" value="CSN3"/>
</dbReference>
<dbReference type="Pfam" id="PF22788">
    <property type="entry name" value="COP9_hel_rpt"/>
    <property type="match status" value="1"/>
</dbReference>
<dbReference type="eggNOG" id="KOG2582">
    <property type="taxonomic scope" value="Eukaryota"/>
</dbReference>
<feature type="domain" description="COP9 signalosome complex subunit 3 N-terminal helical repeats" evidence="2">
    <location>
        <begin position="66"/>
        <end position="273"/>
    </location>
</feature>
<dbReference type="EMBL" id="KE361639">
    <property type="protein sequence ID" value="EPQ27487.1"/>
    <property type="molecule type" value="Genomic_DNA"/>
</dbReference>
<dbReference type="OrthoDB" id="29061at2759"/>
<dbReference type="GO" id="GO:0006511">
    <property type="term" value="P:ubiquitin-dependent protein catabolic process"/>
    <property type="evidence" value="ECO:0007669"/>
    <property type="project" value="TreeGrafter"/>
</dbReference>
<dbReference type="Proteomes" id="UP000053664">
    <property type="component" value="Unassembled WGS sequence"/>
</dbReference>
<evidence type="ECO:0000256" key="1">
    <source>
        <dbReference type="ARBA" id="ARBA00022490"/>
    </source>
</evidence>
<gene>
    <name evidence="3" type="ORF">PFL1_05025</name>
</gene>
<dbReference type="PANTHER" id="PTHR10758">
    <property type="entry name" value="26S PROTEASOME NON-ATPASE REGULATORY SUBUNIT 3/COP9 SIGNALOSOME COMPLEX SUBUNIT 3"/>
    <property type="match status" value="1"/>
</dbReference>
<evidence type="ECO:0000259" key="2">
    <source>
        <dbReference type="Pfam" id="PF22788"/>
    </source>
</evidence>
<dbReference type="GeneID" id="19319124"/>
<proteinExistence type="predicted"/>
<protein>
    <recommendedName>
        <fullName evidence="2">COP9 signalosome complex subunit 3 N-terminal helical repeats domain-containing protein</fullName>
    </recommendedName>
</protein>
<dbReference type="AlphaFoldDB" id="A0A061H3S3"/>
<organism evidence="3 4">
    <name type="scientific">Pseudozyma flocculosa PF-1</name>
    <dbReference type="NCBI Taxonomy" id="1277687"/>
    <lineage>
        <taxon>Eukaryota</taxon>
        <taxon>Fungi</taxon>
        <taxon>Dikarya</taxon>
        <taxon>Basidiomycota</taxon>
        <taxon>Ustilaginomycotina</taxon>
        <taxon>Ustilaginomycetes</taxon>
        <taxon>Ustilaginales</taxon>
        <taxon>Ustilaginaceae</taxon>
        <taxon>Pseudozyma</taxon>
    </lineage>
</organism>